<dbReference type="AlphaFoldDB" id="M2N0T7"/>
<dbReference type="KEGG" id="bcom:BAUCODRAFT_294055"/>
<dbReference type="RefSeq" id="XP_007680809.1">
    <property type="nucleotide sequence ID" value="XM_007682619.1"/>
</dbReference>
<dbReference type="GeneID" id="19110925"/>
<keyword evidence="2" id="KW-1185">Reference proteome</keyword>
<evidence type="ECO:0000313" key="2">
    <source>
        <dbReference type="Proteomes" id="UP000011761"/>
    </source>
</evidence>
<gene>
    <name evidence="1" type="ORF">BAUCODRAFT_294055</name>
</gene>
<organism evidence="1 2">
    <name type="scientific">Baudoinia panamericana (strain UAMH 10762)</name>
    <name type="common">Angels' share fungus</name>
    <name type="synonym">Baudoinia compniacensis (strain UAMH 10762)</name>
    <dbReference type="NCBI Taxonomy" id="717646"/>
    <lineage>
        <taxon>Eukaryota</taxon>
        <taxon>Fungi</taxon>
        <taxon>Dikarya</taxon>
        <taxon>Ascomycota</taxon>
        <taxon>Pezizomycotina</taxon>
        <taxon>Dothideomycetes</taxon>
        <taxon>Dothideomycetidae</taxon>
        <taxon>Mycosphaerellales</taxon>
        <taxon>Teratosphaeriaceae</taxon>
        <taxon>Baudoinia</taxon>
    </lineage>
</organism>
<protein>
    <submittedName>
        <fullName evidence="1">Uncharacterized protein</fullName>
    </submittedName>
</protein>
<evidence type="ECO:0000313" key="1">
    <source>
        <dbReference type="EMBL" id="EMC92509.1"/>
    </source>
</evidence>
<dbReference type="EMBL" id="KB445562">
    <property type="protein sequence ID" value="EMC92509.1"/>
    <property type="molecule type" value="Genomic_DNA"/>
</dbReference>
<accession>M2N0T7</accession>
<dbReference type="HOGENOM" id="CLU_1695151_0_0_1"/>
<proteinExistence type="predicted"/>
<name>M2N0T7_BAUPA</name>
<sequence length="155" mass="16795">MTGEEREMALTSTQSLMEDLFGHGNRVWQAEAAGAFRNARSLSHPLRFLPRSSALAIGPYMYHLSAERVFMGVAGAATNVTCLLTVSEVQADVSVLICRAVSAYFVRSQPTAGCIRGLEVADRAYEVPEAGASRQDDNKILPHSTPTALLSIAYY</sequence>
<reference evidence="1 2" key="1">
    <citation type="journal article" date="2012" name="PLoS Pathog.">
        <title>Diverse lifestyles and strategies of plant pathogenesis encoded in the genomes of eighteen Dothideomycetes fungi.</title>
        <authorList>
            <person name="Ohm R.A."/>
            <person name="Feau N."/>
            <person name="Henrissat B."/>
            <person name="Schoch C.L."/>
            <person name="Horwitz B.A."/>
            <person name="Barry K.W."/>
            <person name="Condon B.J."/>
            <person name="Copeland A.C."/>
            <person name="Dhillon B."/>
            <person name="Glaser F."/>
            <person name="Hesse C.N."/>
            <person name="Kosti I."/>
            <person name="LaButti K."/>
            <person name="Lindquist E.A."/>
            <person name="Lucas S."/>
            <person name="Salamov A.A."/>
            <person name="Bradshaw R.E."/>
            <person name="Ciuffetti L."/>
            <person name="Hamelin R.C."/>
            <person name="Kema G.H.J."/>
            <person name="Lawrence C."/>
            <person name="Scott J.A."/>
            <person name="Spatafora J.W."/>
            <person name="Turgeon B.G."/>
            <person name="de Wit P.J.G.M."/>
            <person name="Zhong S."/>
            <person name="Goodwin S.B."/>
            <person name="Grigoriev I.V."/>
        </authorList>
    </citation>
    <scope>NUCLEOTIDE SEQUENCE [LARGE SCALE GENOMIC DNA]</scope>
    <source>
        <strain evidence="1 2">UAMH 10762</strain>
    </source>
</reference>
<dbReference type="Proteomes" id="UP000011761">
    <property type="component" value="Unassembled WGS sequence"/>
</dbReference>